<comment type="similarity">
    <text evidence="1">Belongs to the Nudix hydrolase family.</text>
</comment>
<dbReference type="InterPro" id="IPR000086">
    <property type="entry name" value="NUDIX_hydrolase_dom"/>
</dbReference>
<dbReference type="InterPro" id="IPR015797">
    <property type="entry name" value="NUDIX_hydrolase-like_dom_sf"/>
</dbReference>
<dbReference type="PRINTS" id="PR01405">
    <property type="entry name" value="TETRPHPHTASE"/>
</dbReference>
<dbReference type="Gene3D" id="3.90.79.10">
    <property type="entry name" value="Nucleoside Triphosphate Pyrophosphohydrolase"/>
    <property type="match status" value="1"/>
</dbReference>
<dbReference type="PROSITE" id="PS00893">
    <property type="entry name" value="NUDIX_BOX"/>
    <property type="match status" value="1"/>
</dbReference>
<dbReference type="PROSITE" id="PS51462">
    <property type="entry name" value="NUDIX"/>
    <property type="match status" value="1"/>
</dbReference>
<evidence type="ECO:0000259" key="6">
    <source>
        <dbReference type="PROSITE" id="PS51462"/>
    </source>
</evidence>
<dbReference type="InterPro" id="IPR051325">
    <property type="entry name" value="Nudix_hydrolase_domain"/>
</dbReference>
<dbReference type="PANTHER" id="PTHR21340:SF0">
    <property type="entry name" value="BIS(5'-NUCLEOSYL)-TETRAPHOSPHATASE [ASYMMETRICAL]"/>
    <property type="match status" value="1"/>
</dbReference>
<dbReference type="GO" id="GO:0000166">
    <property type="term" value="F:nucleotide binding"/>
    <property type="evidence" value="ECO:0007669"/>
    <property type="project" value="UniProtKB-KW"/>
</dbReference>
<dbReference type="OrthoDB" id="276276at2759"/>
<evidence type="ECO:0000256" key="1">
    <source>
        <dbReference type="ARBA" id="ARBA00005582"/>
    </source>
</evidence>
<dbReference type="InterPro" id="IPR020084">
    <property type="entry name" value="NUDIX_hydrolase_CS"/>
</dbReference>
<dbReference type="Proteomes" id="UP000325440">
    <property type="component" value="Unassembled WGS sequence"/>
</dbReference>
<dbReference type="GO" id="GO:0006754">
    <property type="term" value="P:ATP biosynthetic process"/>
    <property type="evidence" value="ECO:0007669"/>
    <property type="project" value="TreeGrafter"/>
</dbReference>
<evidence type="ECO:0000313" key="8">
    <source>
        <dbReference type="Proteomes" id="UP000325440"/>
    </source>
</evidence>
<organism evidence="7 8">
    <name type="scientific">Cinara cedri</name>
    <dbReference type="NCBI Taxonomy" id="506608"/>
    <lineage>
        <taxon>Eukaryota</taxon>
        <taxon>Metazoa</taxon>
        <taxon>Ecdysozoa</taxon>
        <taxon>Arthropoda</taxon>
        <taxon>Hexapoda</taxon>
        <taxon>Insecta</taxon>
        <taxon>Pterygota</taxon>
        <taxon>Neoptera</taxon>
        <taxon>Paraneoptera</taxon>
        <taxon>Hemiptera</taxon>
        <taxon>Sternorrhyncha</taxon>
        <taxon>Aphidomorpha</taxon>
        <taxon>Aphidoidea</taxon>
        <taxon>Aphididae</taxon>
        <taxon>Lachninae</taxon>
        <taxon>Cinara</taxon>
    </lineage>
</organism>
<dbReference type="EMBL" id="CABPRJ010002378">
    <property type="protein sequence ID" value="VVC44339.1"/>
    <property type="molecule type" value="Genomic_DNA"/>
</dbReference>
<evidence type="ECO:0000256" key="4">
    <source>
        <dbReference type="ARBA" id="ARBA00022801"/>
    </source>
</evidence>
<dbReference type="GO" id="GO:0004081">
    <property type="term" value="F:bis(5'-nucleosyl)-tetraphosphatase (asymmetrical) activity"/>
    <property type="evidence" value="ECO:0007669"/>
    <property type="project" value="TreeGrafter"/>
</dbReference>
<dbReference type="GO" id="GO:0006167">
    <property type="term" value="P:AMP biosynthetic process"/>
    <property type="evidence" value="ECO:0007669"/>
    <property type="project" value="TreeGrafter"/>
</dbReference>
<protein>
    <recommendedName>
        <fullName evidence="2">Bis(5'-nucleosyl)-tetraphosphatase [asymmetrical]</fullName>
    </recommendedName>
    <alternativeName>
        <fullName evidence="5">Diadenosine 5',5'''-P1,P4-tetraphosphate asymmetrical hydrolase</fullName>
    </alternativeName>
</protein>
<proteinExistence type="inferred from homology"/>
<evidence type="ECO:0000256" key="3">
    <source>
        <dbReference type="ARBA" id="ARBA00022741"/>
    </source>
</evidence>
<keyword evidence="4 7" id="KW-0378">Hydrolase</keyword>
<sequence>MVMGAATIVIEKLESVFSVLTQFEITIESRRHKNTEEKYIETSLQSKLQPVNMYIKELLLITIIAAKFTLGLVLHDGSPDFPLPLKTKQALRKAAGFVIYRKTGDKTIEYLLMQASYENHHWTPPKGHLEKNESDMDAAIRETEEEAGIKVKSIDIRQDFKKVLTYEPKDKPFTKQVTYWLAYLIKPDTPVILSHEHQDYKWLSLVEAKEKVAYPEMQNLLDECENYLTITNFK</sequence>
<dbReference type="CDD" id="cd03428">
    <property type="entry name" value="NUDIX_Ap4A_Nudt2"/>
    <property type="match status" value="1"/>
</dbReference>
<name>A0A5E4NH81_9HEMI</name>
<gene>
    <name evidence="7" type="ORF">CINCED_3A017191</name>
</gene>
<dbReference type="Pfam" id="PF00293">
    <property type="entry name" value="NUDIX"/>
    <property type="match status" value="1"/>
</dbReference>
<dbReference type="InterPro" id="IPR003565">
    <property type="entry name" value="Tetra_PHTase"/>
</dbReference>
<evidence type="ECO:0000256" key="5">
    <source>
        <dbReference type="ARBA" id="ARBA00032644"/>
    </source>
</evidence>
<dbReference type="SUPFAM" id="SSF55811">
    <property type="entry name" value="Nudix"/>
    <property type="match status" value="1"/>
</dbReference>
<evidence type="ECO:0000313" key="7">
    <source>
        <dbReference type="EMBL" id="VVC44339.1"/>
    </source>
</evidence>
<keyword evidence="3" id="KW-0547">Nucleotide-binding</keyword>
<keyword evidence="8" id="KW-1185">Reference proteome</keyword>
<evidence type="ECO:0000256" key="2">
    <source>
        <dbReference type="ARBA" id="ARBA00018911"/>
    </source>
</evidence>
<accession>A0A5E4NH81</accession>
<feature type="domain" description="Nudix hydrolase" evidence="6">
    <location>
        <begin position="90"/>
        <end position="225"/>
    </location>
</feature>
<reference evidence="7 8" key="1">
    <citation type="submission" date="2019-08" db="EMBL/GenBank/DDBJ databases">
        <authorList>
            <person name="Alioto T."/>
            <person name="Alioto T."/>
            <person name="Gomez Garrido J."/>
        </authorList>
    </citation>
    <scope>NUCLEOTIDE SEQUENCE [LARGE SCALE GENOMIC DNA]</scope>
</reference>
<dbReference type="PANTHER" id="PTHR21340">
    <property type="entry name" value="DIADENOSINE 5,5-P1,P4-TETRAPHOSPHATE PYROPHOSPHOHYDROLASE MUTT"/>
    <property type="match status" value="1"/>
</dbReference>
<dbReference type="AlphaFoldDB" id="A0A5E4NH81"/>